<evidence type="ECO:0000313" key="1">
    <source>
        <dbReference type="EMBL" id="PXA66829.1"/>
    </source>
</evidence>
<protein>
    <submittedName>
        <fullName evidence="1">Uncharacterized protein</fullName>
    </submittedName>
</protein>
<dbReference type="EMBL" id="QHLZ01000002">
    <property type="protein sequence ID" value="PXA66829.1"/>
    <property type="molecule type" value="Genomic_DNA"/>
</dbReference>
<dbReference type="OrthoDB" id="5519470at2"/>
<name>A0A2V3DW66_9MICC</name>
<proteinExistence type="predicted"/>
<reference evidence="1 2" key="1">
    <citation type="submission" date="2018-05" db="EMBL/GenBank/DDBJ databases">
        <title>Genetic diversity of glacier-inhabiting Cryobacterium bacteria in China and description of Cryobacterium mengkeensis sp. nov. and Arthrobacter glacialis sp. nov.</title>
        <authorList>
            <person name="Liu Q."/>
            <person name="Xin Y.-H."/>
        </authorList>
    </citation>
    <scope>NUCLEOTIDE SEQUENCE [LARGE SCALE GENOMIC DNA]</scope>
    <source>
        <strain evidence="1 2">GP3</strain>
    </source>
</reference>
<dbReference type="InterPro" id="IPR025424">
    <property type="entry name" value="YrhK_domain"/>
</dbReference>
<dbReference type="RefSeq" id="WP_110105144.1">
    <property type="nucleotide sequence ID" value="NZ_JACBZZ010000001.1"/>
</dbReference>
<comment type="caution">
    <text evidence="1">The sequence shown here is derived from an EMBL/GenBank/DDBJ whole genome shotgun (WGS) entry which is preliminary data.</text>
</comment>
<dbReference type="Pfam" id="PF14145">
    <property type="entry name" value="YrhK"/>
    <property type="match status" value="1"/>
</dbReference>
<dbReference type="AlphaFoldDB" id="A0A2V3DW66"/>
<keyword evidence="2" id="KW-1185">Reference proteome</keyword>
<organism evidence="1 2">
    <name type="scientific">Arthrobacter psychrochitiniphilus</name>
    <dbReference type="NCBI Taxonomy" id="291045"/>
    <lineage>
        <taxon>Bacteria</taxon>
        <taxon>Bacillati</taxon>
        <taxon>Actinomycetota</taxon>
        <taxon>Actinomycetes</taxon>
        <taxon>Micrococcales</taxon>
        <taxon>Micrococcaceae</taxon>
        <taxon>Arthrobacter</taxon>
    </lineage>
</organism>
<accession>A0A2V3DW66</accession>
<gene>
    <name evidence="1" type="ORF">CVS29_04485</name>
</gene>
<evidence type="ECO:0000313" key="2">
    <source>
        <dbReference type="Proteomes" id="UP000246303"/>
    </source>
</evidence>
<dbReference type="Proteomes" id="UP000246303">
    <property type="component" value="Unassembled WGS sequence"/>
</dbReference>
<sequence>MDAKSRRDGGGESEQPLILHLGHEELIIRQRYETISIVNDLLIGLWFLVGSILFFSPALTHMGTWLFVLGSIEMLIRPAIRFTRRVHLGRYHPNVPGIGDGGHDF</sequence>